<keyword evidence="2" id="KW-0687">Ribonucleoprotein</keyword>
<dbReference type="Pfam" id="PF00313">
    <property type="entry name" value="CSD"/>
    <property type="match status" value="1"/>
</dbReference>
<evidence type="ECO:0000259" key="1">
    <source>
        <dbReference type="PROSITE" id="PS51857"/>
    </source>
</evidence>
<protein>
    <submittedName>
        <fullName evidence="2">Putative sigma 54 modulation protein/ribosomal protein S30EA</fullName>
    </submittedName>
</protein>
<dbReference type="InterPro" id="IPR036567">
    <property type="entry name" value="RHF-like"/>
</dbReference>
<dbReference type="Gene3D" id="3.30.160.100">
    <property type="entry name" value="Ribosome hibernation promotion factor-like"/>
    <property type="match status" value="1"/>
</dbReference>
<dbReference type="Proteomes" id="UP000015559">
    <property type="component" value="Chromosome"/>
</dbReference>
<dbReference type="CDD" id="cd00552">
    <property type="entry name" value="RaiA"/>
    <property type="match status" value="1"/>
</dbReference>
<dbReference type="Gene3D" id="2.40.50.140">
    <property type="entry name" value="Nucleic acid-binding proteins"/>
    <property type="match status" value="1"/>
</dbReference>
<feature type="domain" description="CSD" evidence="1">
    <location>
        <begin position="113"/>
        <end position="177"/>
    </location>
</feature>
<evidence type="ECO:0000313" key="2">
    <source>
        <dbReference type="EMBL" id="BAN35549.1"/>
    </source>
</evidence>
<dbReference type="KEGG" id="sdr:SCD_n01734"/>
<accession>S6ALI0</accession>
<dbReference type="SUPFAM" id="SSF50249">
    <property type="entry name" value="Nucleic acid-binding proteins"/>
    <property type="match status" value="1"/>
</dbReference>
<name>S6ALI0_SULDS</name>
<dbReference type="InterPro" id="IPR012340">
    <property type="entry name" value="NA-bd_OB-fold"/>
</dbReference>
<dbReference type="AlphaFoldDB" id="S6ALI0"/>
<proteinExistence type="predicted"/>
<gene>
    <name evidence="2" type="ORF">SCD_n01734</name>
</gene>
<dbReference type="GO" id="GO:0003676">
    <property type="term" value="F:nucleic acid binding"/>
    <property type="evidence" value="ECO:0007669"/>
    <property type="project" value="InterPro"/>
</dbReference>
<dbReference type="InterPro" id="IPR003489">
    <property type="entry name" value="RHF/RaiA"/>
</dbReference>
<dbReference type="GO" id="GO:0005840">
    <property type="term" value="C:ribosome"/>
    <property type="evidence" value="ECO:0007669"/>
    <property type="project" value="UniProtKB-KW"/>
</dbReference>
<dbReference type="STRING" id="1163617.SCD_n01734"/>
<dbReference type="Pfam" id="PF02482">
    <property type="entry name" value="Ribosomal_S30AE"/>
    <property type="match status" value="1"/>
</dbReference>
<keyword evidence="3" id="KW-1185">Reference proteome</keyword>
<sequence>MTMQRPIQIVMRDMPHSEAVEAHIREKVEKLELFNSRIVGCKITLEFAGKHKHQGKLFNVRLDISVPGAELVVNRDLHEDLYVALRDTFDAARRQLEDYGRRQHGDTKIHESPRHGHIARLFPEEGFGFIDTPDGDELYFSRDNVSHPDFDKLEVGSEVQFLEEAAAEGLQAKRVSVGKHHYPE</sequence>
<evidence type="ECO:0000313" key="3">
    <source>
        <dbReference type="Proteomes" id="UP000015559"/>
    </source>
</evidence>
<dbReference type="PROSITE" id="PS51857">
    <property type="entry name" value="CSD_2"/>
    <property type="match status" value="1"/>
</dbReference>
<dbReference type="HOGENOM" id="CLU_127074_0_0_4"/>
<dbReference type="SUPFAM" id="SSF69754">
    <property type="entry name" value="Ribosome binding protein Y (YfiA homologue)"/>
    <property type="match status" value="1"/>
</dbReference>
<reference evidence="2 3" key="1">
    <citation type="journal article" date="2012" name="Appl. Environ. Microbiol.">
        <title>Draft genome sequence of a psychrotolerant sulfur-oxidizing bacterium, Sulfuricella denitrificans skB26, and proteomic insights into cold adaptation.</title>
        <authorList>
            <person name="Watanabe T."/>
            <person name="Kojima H."/>
            <person name="Fukui M."/>
        </authorList>
    </citation>
    <scope>NUCLEOTIDE SEQUENCE [LARGE SCALE GENOMIC DNA]</scope>
    <source>
        <strain evidence="3">skB26</strain>
    </source>
</reference>
<dbReference type="InterPro" id="IPR002059">
    <property type="entry name" value="CSP_DNA-bd"/>
</dbReference>
<organism evidence="2 3">
    <name type="scientific">Sulfuricella denitrificans (strain DSM 22764 / NBRC 105220 / skB26)</name>
    <dbReference type="NCBI Taxonomy" id="1163617"/>
    <lineage>
        <taxon>Bacteria</taxon>
        <taxon>Pseudomonadati</taxon>
        <taxon>Pseudomonadota</taxon>
        <taxon>Betaproteobacteria</taxon>
        <taxon>Nitrosomonadales</taxon>
        <taxon>Sulfuricellaceae</taxon>
        <taxon>Sulfuricella</taxon>
    </lineage>
</organism>
<dbReference type="EMBL" id="AP013066">
    <property type="protein sequence ID" value="BAN35549.1"/>
    <property type="molecule type" value="Genomic_DNA"/>
</dbReference>
<keyword evidence="2" id="KW-0689">Ribosomal protein</keyword>
<dbReference type="eggNOG" id="COG1544">
    <property type="taxonomic scope" value="Bacteria"/>
</dbReference>
<dbReference type="RefSeq" id="WP_009204742.1">
    <property type="nucleotide sequence ID" value="NC_022357.1"/>
</dbReference>
<dbReference type="eggNOG" id="COG1278">
    <property type="taxonomic scope" value="Bacteria"/>
</dbReference>